<organism evidence="1 2">
    <name type="scientific">Prunus dulcis</name>
    <name type="common">Almond</name>
    <name type="synonym">Amygdalus dulcis</name>
    <dbReference type="NCBI Taxonomy" id="3755"/>
    <lineage>
        <taxon>Eukaryota</taxon>
        <taxon>Viridiplantae</taxon>
        <taxon>Streptophyta</taxon>
        <taxon>Embryophyta</taxon>
        <taxon>Tracheophyta</taxon>
        <taxon>Spermatophyta</taxon>
        <taxon>Magnoliopsida</taxon>
        <taxon>eudicotyledons</taxon>
        <taxon>Gunneridae</taxon>
        <taxon>Pentapetalae</taxon>
        <taxon>rosids</taxon>
        <taxon>fabids</taxon>
        <taxon>Rosales</taxon>
        <taxon>Rosaceae</taxon>
        <taxon>Amygdaloideae</taxon>
        <taxon>Amygdaleae</taxon>
        <taxon>Prunus</taxon>
    </lineage>
</organism>
<accession>A0A5E4GHJ9</accession>
<dbReference type="Gramene" id="VVA39355">
    <property type="protein sequence ID" value="VVA39355"/>
    <property type="gene ID" value="Prudul26B024860"/>
</dbReference>
<protein>
    <submittedName>
        <fullName evidence="1">PREDICTED: MANES_01G203600 partial</fullName>
    </submittedName>
</protein>
<dbReference type="PANTHER" id="PTHR47074">
    <property type="entry name" value="BNAC02G40300D PROTEIN"/>
    <property type="match status" value="1"/>
</dbReference>
<evidence type="ECO:0000313" key="1">
    <source>
        <dbReference type="EMBL" id="VVA39355.1"/>
    </source>
</evidence>
<reference evidence="2" key="1">
    <citation type="journal article" date="2020" name="Plant J.">
        <title>Transposons played a major role in the diversification between the closely related almond and peach genomes: results from the almond genome sequence.</title>
        <authorList>
            <person name="Alioto T."/>
            <person name="Alexiou K.G."/>
            <person name="Bardil A."/>
            <person name="Barteri F."/>
            <person name="Castanera R."/>
            <person name="Cruz F."/>
            <person name="Dhingra A."/>
            <person name="Duval H."/>
            <person name="Fernandez I Marti A."/>
            <person name="Frias L."/>
            <person name="Galan B."/>
            <person name="Garcia J.L."/>
            <person name="Howad W."/>
            <person name="Gomez-Garrido J."/>
            <person name="Gut M."/>
            <person name="Julca I."/>
            <person name="Morata J."/>
            <person name="Puigdomenech P."/>
            <person name="Ribeca P."/>
            <person name="Rubio Cabetas M.J."/>
            <person name="Vlasova A."/>
            <person name="Wirthensohn M."/>
            <person name="Garcia-Mas J."/>
            <person name="Gabaldon T."/>
            <person name="Casacuberta J.M."/>
            <person name="Arus P."/>
        </authorList>
    </citation>
    <scope>NUCLEOTIDE SEQUENCE [LARGE SCALE GENOMIC DNA]</scope>
    <source>
        <strain evidence="2">cv. Texas</strain>
    </source>
</reference>
<dbReference type="InterPro" id="IPR052929">
    <property type="entry name" value="RNase_H-like_EbsB-rel"/>
</dbReference>
<name>A0A5E4GHJ9_PRUDU</name>
<dbReference type="Proteomes" id="UP000327085">
    <property type="component" value="Unassembled WGS sequence"/>
</dbReference>
<gene>
    <name evidence="1" type="ORF">ALMOND_2B024860</name>
</gene>
<dbReference type="EMBL" id="CABIKO010000774">
    <property type="protein sequence ID" value="VVA39355.1"/>
    <property type="molecule type" value="Genomic_DNA"/>
</dbReference>
<dbReference type="AlphaFoldDB" id="A0A5E4GHJ9"/>
<dbReference type="InParanoid" id="A0A5E4GHJ9"/>
<proteinExistence type="predicted"/>
<dbReference type="PANTHER" id="PTHR47074:SF11">
    <property type="entry name" value="REVERSE TRANSCRIPTASE-LIKE PROTEIN"/>
    <property type="match status" value="1"/>
</dbReference>
<evidence type="ECO:0000313" key="2">
    <source>
        <dbReference type="Proteomes" id="UP000327085"/>
    </source>
</evidence>
<sequence>MVVLVCMPYSIRCDVVAGGTFADIWLELCDRFAGESGRDGPLSSIAYGLWRLWKCRNSLSKELGTETTPVHGGGGEHRRMGTQKWSCPLMAFAKINCDWAWTSQILGGGWGWVIRDAAGVFKGAGGEGGVRCGVAIVVEAEALWAGLCPGMD</sequence>